<dbReference type="PROSITE" id="PS00455">
    <property type="entry name" value="AMP_BINDING"/>
    <property type="match status" value="1"/>
</dbReference>
<dbReference type="RefSeq" id="WP_407800237.1">
    <property type="nucleotide sequence ID" value="NZ_JBJNUX010000004.1"/>
</dbReference>
<evidence type="ECO:0000313" key="4">
    <source>
        <dbReference type="Proteomes" id="UP001628646"/>
    </source>
</evidence>
<organism evidence="3 4">
    <name type="scientific">Pseudomonas azerbaijanorientalis</name>
    <dbReference type="NCBI Taxonomy" id="2842350"/>
    <lineage>
        <taxon>Bacteria</taxon>
        <taxon>Pseudomonadati</taxon>
        <taxon>Pseudomonadota</taxon>
        <taxon>Gammaproteobacteria</taxon>
        <taxon>Pseudomonadales</taxon>
        <taxon>Pseudomonadaceae</taxon>
        <taxon>Pseudomonas</taxon>
    </lineage>
</organism>
<dbReference type="InterPro" id="IPR050237">
    <property type="entry name" value="ATP-dep_AMP-bd_enzyme"/>
</dbReference>
<feature type="domain" description="AMP-binding enzyme C-terminal" evidence="2">
    <location>
        <begin position="424"/>
        <end position="499"/>
    </location>
</feature>
<dbReference type="Pfam" id="PF13193">
    <property type="entry name" value="AMP-binding_C"/>
    <property type="match status" value="1"/>
</dbReference>
<keyword evidence="4" id="KW-1185">Reference proteome</keyword>
<name>A0ABW8W404_9PSED</name>
<keyword evidence="3" id="KW-0436">Ligase</keyword>
<comment type="caution">
    <text evidence="3">The sequence shown here is derived from an EMBL/GenBank/DDBJ whole genome shotgun (WGS) entry which is preliminary data.</text>
</comment>
<dbReference type="Gene3D" id="3.40.50.12780">
    <property type="entry name" value="N-terminal domain of ligase-like"/>
    <property type="match status" value="1"/>
</dbReference>
<dbReference type="Gene3D" id="3.30.300.30">
    <property type="match status" value="1"/>
</dbReference>
<proteinExistence type="predicted"/>
<dbReference type="InterPro" id="IPR042099">
    <property type="entry name" value="ANL_N_sf"/>
</dbReference>
<dbReference type="InterPro" id="IPR000873">
    <property type="entry name" value="AMP-dep_synth/lig_dom"/>
</dbReference>
<gene>
    <name evidence="3" type="ORF">ACJ8NA_13070</name>
</gene>
<dbReference type="InterPro" id="IPR020845">
    <property type="entry name" value="AMP-binding_CS"/>
</dbReference>
<dbReference type="PANTHER" id="PTHR43767">
    <property type="entry name" value="LONG-CHAIN-FATTY-ACID--COA LIGASE"/>
    <property type="match status" value="1"/>
</dbReference>
<dbReference type="InterPro" id="IPR045851">
    <property type="entry name" value="AMP-bd_C_sf"/>
</dbReference>
<dbReference type="NCBIfam" id="NF004837">
    <property type="entry name" value="PRK06187.1"/>
    <property type="match status" value="1"/>
</dbReference>
<evidence type="ECO:0000259" key="2">
    <source>
        <dbReference type="Pfam" id="PF13193"/>
    </source>
</evidence>
<reference evidence="3 4" key="1">
    <citation type="submission" date="2024-12" db="EMBL/GenBank/DDBJ databases">
        <title>Pseudomonas species isolated from Lotus nodules promote plant growth.</title>
        <authorList>
            <person name="Yu Y.-H."/>
            <person name="Kurtenbach J."/>
            <person name="Crosbie D."/>
            <person name="Brachmann A."/>
            <person name="Marin M."/>
        </authorList>
    </citation>
    <scope>NUCLEOTIDE SEQUENCE [LARGE SCALE GENOMIC DNA]</scope>
    <source>
        <strain evidence="3 4">PLb11B</strain>
    </source>
</reference>
<dbReference type="SUPFAM" id="SSF56801">
    <property type="entry name" value="Acetyl-CoA synthetase-like"/>
    <property type="match status" value="1"/>
</dbReference>
<dbReference type="CDD" id="cd17631">
    <property type="entry name" value="FACL_FadD13-like"/>
    <property type="match status" value="1"/>
</dbReference>
<dbReference type="EMBL" id="JBJNUY010000005">
    <property type="protein sequence ID" value="MFL8999580.1"/>
    <property type="molecule type" value="Genomic_DNA"/>
</dbReference>
<dbReference type="EC" id="6.2.1.3" evidence="3"/>
<dbReference type="GO" id="GO:0004467">
    <property type="term" value="F:long-chain fatty acid-CoA ligase activity"/>
    <property type="evidence" value="ECO:0007669"/>
    <property type="project" value="UniProtKB-EC"/>
</dbReference>
<sequence length="517" mass="56657">MYLTQALHKAAREKPMAIASVFQGRRTTFAELITRVAKLAGALQALDVKPGDRVGMLALNSDRYLEYLYGSFWAGAVINPVNTRWNLLEIAYSLNDCQTQVLLVDGTFKHLIPPLRQHCPCLRSVIYCGDGEPTADLLDYEALLNNTQPIADALRCGKDLAAVLYTGGTTGTPKGVMLSHNALVSNALSALAAAPRPLIDTTLHVAPLFHVGALAAVLQGALRGATHIILSQFDSTAVLRAIAEEGVNETFLVPTMIQRILDDPAFTEYDLSSLRNIIYGAAPMDPALLHRALHALPGSEFMQIYGMTELGPVTAALPAYYHTFEGQKLHKLKAAGRPAPNCEVRIVDPEGNELPKGRSGEVVVRSSSVMLGYWNKPEETAQALRDGWMHTGDGGYLDEDGFLYIVDRIKDMIVSGGENIYSNEVENAILSHPDVRMCAVIGIPDEQWGESVHAVIVLQEGKHLDSEHIKQHCKSLIAGYKCPRSIEFREELPLSAAGKLLKYVLREPFWGTQTRRI</sequence>
<dbReference type="InterPro" id="IPR025110">
    <property type="entry name" value="AMP-bd_C"/>
</dbReference>
<dbReference type="Proteomes" id="UP001628646">
    <property type="component" value="Unassembled WGS sequence"/>
</dbReference>
<protein>
    <submittedName>
        <fullName evidence="3">Long-chain-fatty-acid--CoA ligase</fullName>
        <ecNumber evidence="3">6.2.1.3</ecNumber>
    </submittedName>
</protein>
<feature type="domain" description="AMP-dependent synthetase/ligase" evidence="1">
    <location>
        <begin position="8"/>
        <end position="374"/>
    </location>
</feature>
<evidence type="ECO:0000259" key="1">
    <source>
        <dbReference type="Pfam" id="PF00501"/>
    </source>
</evidence>
<accession>A0ABW8W404</accession>
<dbReference type="PANTHER" id="PTHR43767:SF1">
    <property type="entry name" value="NONRIBOSOMAL PEPTIDE SYNTHASE PES1 (EUROFUNG)-RELATED"/>
    <property type="match status" value="1"/>
</dbReference>
<evidence type="ECO:0000313" key="3">
    <source>
        <dbReference type="EMBL" id="MFL8999580.1"/>
    </source>
</evidence>
<dbReference type="Pfam" id="PF00501">
    <property type="entry name" value="AMP-binding"/>
    <property type="match status" value="1"/>
</dbReference>